<sequence length="76" mass="8789">MGRTDPKQKQIDNTRQWKQTRSLTMEMFEKNGYLRVGLEYPRQAVNIQTKNGCTWLGSAQTVSRKVVSTAEDPTRK</sequence>
<accession>X0HRG6</accession>
<dbReference type="Proteomes" id="UP000030676">
    <property type="component" value="Unassembled WGS sequence"/>
</dbReference>
<protein>
    <submittedName>
        <fullName evidence="1">Uncharacterized protein</fullName>
    </submittedName>
</protein>
<reference evidence="1" key="2">
    <citation type="submission" date="2012-05" db="EMBL/GenBank/DDBJ databases">
        <title>The Genome Annotation of Fusarium oxysporum PHW808.</title>
        <authorList>
            <consortium name="The Broad Institute Genomics Platform"/>
            <person name="Ma L.-J."/>
            <person name="Corby-Kistler H."/>
            <person name="Broz K."/>
            <person name="Gale L.R."/>
            <person name="Jonkers W."/>
            <person name="O'Donnell K."/>
            <person name="Ploetz R."/>
            <person name="Steinberg C."/>
            <person name="Schwartz D.C."/>
            <person name="VanEtten H."/>
            <person name="Zhou S."/>
            <person name="Young S.K."/>
            <person name="Zeng Q."/>
            <person name="Gargeya S."/>
            <person name="Fitzgerald M."/>
            <person name="Abouelleil A."/>
            <person name="Alvarado L."/>
            <person name="Chapman S.B."/>
            <person name="Gainer-Dewar J."/>
            <person name="Goldberg J."/>
            <person name="Griggs A."/>
            <person name="Gujja S."/>
            <person name="Hansen M."/>
            <person name="Howarth C."/>
            <person name="Imamovic A."/>
            <person name="Ireland A."/>
            <person name="Larimer J."/>
            <person name="McCowan C."/>
            <person name="Murphy C."/>
            <person name="Pearson M."/>
            <person name="Poon T.W."/>
            <person name="Priest M."/>
            <person name="Roberts A."/>
            <person name="Saif S."/>
            <person name="Shea T."/>
            <person name="Sykes S."/>
            <person name="Wortman J."/>
            <person name="Nusbaum C."/>
            <person name="Birren B."/>
        </authorList>
    </citation>
    <scope>NUCLEOTIDE SEQUENCE</scope>
    <source>
        <strain evidence="1">54008</strain>
    </source>
</reference>
<dbReference type="EMBL" id="JH658835">
    <property type="protein sequence ID" value="EXL79062.1"/>
    <property type="molecule type" value="Genomic_DNA"/>
</dbReference>
<organism evidence="1">
    <name type="scientific">Fusarium oxysporum f. sp. conglutinans race 2 54008</name>
    <dbReference type="NCBI Taxonomy" id="1089457"/>
    <lineage>
        <taxon>Eukaryota</taxon>
        <taxon>Fungi</taxon>
        <taxon>Dikarya</taxon>
        <taxon>Ascomycota</taxon>
        <taxon>Pezizomycotina</taxon>
        <taxon>Sordariomycetes</taxon>
        <taxon>Hypocreomycetidae</taxon>
        <taxon>Hypocreales</taxon>
        <taxon>Nectriaceae</taxon>
        <taxon>Fusarium</taxon>
        <taxon>Fusarium oxysporum species complex</taxon>
    </lineage>
</organism>
<reference evidence="1" key="1">
    <citation type="submission" date="2011-11" db="EMBL/GenBank/DDBJ databases">
        <title>The Genome Sequence of Fusarium oxysporum PHW808.</title>
        <authorList>
            <consortium name="The Broad Institute Genome Sequencing Platform"/>
            <person name="Ma L.-J."/>
            <person name="Gale L.R."/>
            <person name="Schwartz D.C."/>
            <person name="Zhou S."/>
            <person name="Corby-Kistler H."/>
            <person name="Young S.K."/>
            <person name="Zeng Q."/>
            <person name="Gargeya S."/>
            <person name="Fitzgerald M."/>
            <person name="Haas B."/>
            <person name="Abouelleil A."/>
            <person name="Alvarado L."/>
            <person name="Arachchi H.M."/>
            <person name="Berlin A."/>
            <person name="Brown A."/>
            <person name="Chapman S.B."/>
            <person name="Chen Z."/>
            <person name="Dunbar C."/>
            <person name="Freedman E."/>
            <person name="Gearin G."/>
            <person name="Goldberg J."/>
            <person name="Griggs A."/>
            <person name="Gujja S."/>
            <person name="Heiman D."/>
            <person name="Howarth C."/>
            <person name="Larson L."/>
            <person name="Lui A."/>
            <person name="MacDonald P.J.P."/>
            <person name="Montmayeur A."/>
            <person name="Murphy C."/>
            <person name="Neiman D."/>
            <person name="Pearson M."/>
            <person name="Priest M."/>
            <person name="Roberts A."/>
            <person name="Saif S."/>
            <person name="Shea T."/>
            <person name="Shenoy N."/>
            <person name="Sisk P."/>
            <person name="Stolte C."/>
            <person name="Sykes S."/>
            <person name="Wortman J."/>
            <person name="Nusbaum C."/>
            <person name="Birren B."/>
        </authorList>
    </citation>
    <scope>NUCLEOTIDE SEQUENCE [LARGE SCALE GENOMIC DNA]</scope>
    <source>
        <strain evidence="1">54008</strain>
    </source>
</reference>
<evidence type="ECO:0000313" key="1">
    <source>
        <dbReference type="EMBL" id="EXL79062.1"/>
    </source>
</evidence>
<dbReference type="OrthoDB" id="5103804at2759"/>
<dbReference type="HOGENOM" id="CLU_199216_0_0_1"/>
<name>X0HRG6_FUSOX</name>
<proteinExistence type="predicted"/>
<dbReference type="AlphaFoldDB" id="X0HRG6"/>
<gene>
    <name evidence="1" type="ORF">FOPG_06831</name>
</gene>